<reference evidence="7 8" key="1">
    <citation type="submission" date="2017-05" db="EMBL/GenBank/DDBJ databases">
        <title>Vagococcus spp. assemblies.</title>
        <authorList>
            <person name="Gulvik C.A."/>
        </authorList>
    </citation>
    <scope>NUCLEOTIDE SEQUENCE [LARGE SCALE GENOMIC DNA]</scope>
    <source>
        <strain evidence="7 8">NCFB 2497</strain>
    </source>
</reference>
<dbReference type="RefSeq" id="WP_114288590.1">
    <property type="nucleotide sequence ID" value="NZ_JBNQUJ010000007.1"/>
</dbReference>
<dbReference type="GO" id="GO:0046872">
    <property type="term" value="F:metal ion binding"/>
    <property type="evidence" value="ECO:0007669"/>
    <property type="project" value="UniProtKB-KW"/>
</dbReference>
<comment type="cofactor">
    <cofactor evidence="5">
        <name>Mg(2+)</name>
        <dbReference type="ChEBI" id="CHEBI:18420"/>
    </cofactor>
</comment>
<dbReference type="Proteomes" id="UP000288197">
    <property type="component" value="Unassembled WGS sequence"/>
</dbReference>
<dbReference type="OrthoDB" id="9801938at2"/>
<evidence type="ECO:0000256" key="4">
    <source>
        <dbReference type="PIRSR" id="PIRSR006806-1"/>
    </source>
</evidence>
<dbReference type="AlphaFoldDB" id="A0A430AAB5"/>
<accession>A0A430AAB5</accession>
<comment type="caution">
    <text evidence="7">The sequence shown here is derived from an EMBL/GenBank/DDBJ whole genome shotgun (WGS) entry which is preliminary data.</text>
</comment>
<keyword evidence="5" id="KW-0460">Magnesium</keyword>
<feature type="binding site" evidence="4">
    <location>
        <begin position="136"/>
        <end position="144"/>
    </location>
    <ligand>
        <name>ATP</name>
        <dbReference type="ChEBI" id="CHEBI:30616"/>
    </ligand>
</feature>
<evidence type="ECO:0000256" key="2">
    <source>
        <dbReference type="ARBA" id="ARBA00022741"/>
    </source>
</evidence>
<feature type="binding site" evidence="4">
    <location>
        <begin position="7"/>
        <end position="11"/>
    </location>
    <ligand>
        <name>ATP</name>
        <dbReference type="ChEBI" id="CHEBI:30616"/>
    </ligand>
</feature>
<organism evidence="7 8">
    <name type="scientific">Vagococcus fluvialis</name>
    <dbReference type="NCBI Taxonomy" id="2738"/>
    <lineage>
        <taxon>Bacteria</taxon>
        <taxon>Bacillati</taxon>
        <taxon>Bacillota</taxon>
        <taxon>Bacilli</taxon>
        <taxon>Lactobacillales</taxon>
        <taxon>Enterococcaceae</taxon>
        <taxon>Vagococcus</taxon>
    </lineage>
</organism>
<feature type="binding site" evidence="4">
    <location>
        <position position="55"/>
    </location>
    <ligand>
        <name>substrate</name>
    </ligand>
</feature>
<dbReference type="InterPro" id="IPR037171">
    <property type="entry name" value="NagB/RpiA_transferase-like"/>
</dbReference>
<dbReference type="EC" id="6.3.3.2" evidence="5"/>
<comment type="catalytic activity">
    <reaction evidence="5">
        <text>(6S)-5-formyl-5,6,7,8-tetrahydrofolate + ATP = (6R)-5,10-methenyltetrahydrofolate + ADP + phosphate</text>
        <dbReference type="Rhea" id="RHEA:10488"/>
        <dbReference type="ChEBI" id="CHEBI:30616"/>
        <dbReference type="ChEBI" id="CHEBI:43474"/>
        <dbReference type="ChEBI" id="CHEBI:57455"/>
        <dbReference type="ChEBI" id="CHEBI:57457"/>
        <dbReference type="ChEBI" id="CHEBI:456216"/>
        <dbReference type="EC" id="6.3.3.2"/>
    </reaction>
</comment>
<dbReference type="PANTHER" id="PTHR23407:SF1">
    <property type="entry name" value="5-FORMYLTETRAHYDROFOLATE CYCLO-LIGASE"/>
    <property type="match status" value="1"/>
</dbReference>
<reference evidence="6 9" key="2">
    <citation type="submission" date="2020-03" db="EMBL/GenBank/DDBJ databases">
        <title>Bacterial samples isolated from urine from healthy bovine heifers (Gyr breed).</title>
        <authorList>
            <person name="Giannattasio-Ferraz S."/>
            <person name="Maskeri L."/>
            <person name="Penido A."/>
            <person name="Barbosa-Stancioli E.F."/>
            <person name="Putonti C."/>
        </authorList>
    </citation>
    <scope>NUCLEOTIDE SEQUENCE [LARGE SCALE GENOMIC DNA]</scope>
    <source>
        <strain evidence="6 9">UFMG-H7</strain>
    </source>
</reference>
<keyword evidence="7" id="KW-0436">Ligase</keyword>
<dbReference type="Proteomes" id="UP000521358">
    <property type="component" value="Unassembled WGS sequence"/>
</dbReference>
<evidence type="ECO:0000256" key="1">
    <source>
        <dbReference type="ARBA" id="ARBA00010638"/>
    </source>
</evidence>
<evidence type="ECO:0000313" key="8">
    <source>
        <dbReference type="Proteomes" id="UP000288197"/>
    </source>
</evidence>
<dbReference type="GO" id="GO:0035999">
    <property type="term" value="P:tetrahydrofolate interconversion"/>
    <property type="evidence" value="ECO:0007669"/>
    <property type="project" value="TreeGrafter"/>
</dbReference>
<evidence type="ECO:0000256" key="3">
    <source>
        <dbReference type="ARBA" id="ARBA00022840"/>
    </source>
</evidence>
<keyword evidence="3 4" id="KW-0067">ATP-binding</keyword>
<dbReference type="InterPro" id="IPR024185">
    <property type="entry name" value="FTHF_cligase-like_sf"/>
</dbReference>
<dbReference type="PIRSF" id="PIRSF006806">
    <property type="entry name" value="FTHF_cligase"/>
    <property type="match status" value="1"/>
</dbReference>
<name>A0A430AAB5_9ENTE</name>
<dbReference type="EMBL" id="JAAVMB010000020">
    <property type="protein sequence ID" value="NKC69122.1"/>
    <property type="molecule type" value="Genomic_DNA"/>
</dbReference>
<keyword evidence="5" id="KW-0479">Metal-binding</keyword>
<sequence>MEADQLKKDVRQEVINDLKRLSETPLKKQAIEENILQSLFLSELWRKSRVVGVTLSMGFEFETTKVIEQGLKEGKTMCIPKTFPGRKMSFFYHDLSQVLEESKFGVLEPTNDRLIEKEDIDLLIVPGVAFNKEGYRIGFGGGFYDRYLADFNGKTCSLVFDEQQREDIELEEHDLPVATLFTSTLKEVDNGTVS</sequence>
<dbReference type="InterPro" id="IPR002698">
    <property type="entry name" value="FTHF_cligase"/>
</dbReference>
<keyword evidence="2 4" id="KW-0547">Nucleotide-binding</keyword>
<keyword evidence="8" id="KW-1185">Reference proteome</keyword>
<dbReference type="NCBIfam" id="TIGR02727">
    <property type="entry name" value="MTHFS_bact"/>
    <property type="match status" value="1"/>
</dbReference>
<dbReference type="GO" id="GO:0030272">
    <property type="term" value="F:5-formyltetrahydrofolate cyclo-ligase activity"/>
    <property type="evidence" value="ECO:0007669"/>
    <property type="project" value="UniProtKB-EC"/>
</dbReference>
<dbReference type="GO" id="GO:0005524">
    <property type="term" value="F:ATP binding"/>
    <property type="evidence" value="ECO:0007669"/>
    <property type="project" value="UniProtKB-KW"/>
</dbReference>
<proteinExistence type="inferred from homology"/>
<protein>
    <recommendedName>
        <fullName evidence="5">5-formyltetrahydrofolate cyclo-ligase</fullName>
        <ecNumber evidence="5">6.3.3.2</ecNumber>
    </recommendedName>
</protein>
<dbReference type="Pfam" id="PF01812">
    <property type="entry name" value="5-FTHF_cyc-lig"/>
    <property type="match status" value="1"/>
</dbReference>
<dbReference type="EMBL" id="NGJX01000002">
    <property type="protein sequence ID" value="RSU04165.1"/>
    <property type="molecule type" value="Genomic_DNA"/>
</dbReference>
<gene>
    <name evidence="7" type="ORF">CBF32_01975</name>
    <name evidence="6" type="ORF">HED35_13575</name>
</gene>
<dbReference type="Gene3D" id="3.40.50.10420">
    <property type="entry name" value="NagB/RpiA/CoA transferase-like"/>
    <property type="match status" value="1"/>
</dbReference>
<evidence type="ECO:0000256" key="5">
    <source>
        <dbReference type="RuleBase" id="RU361279"/>
    </source>
</evidence>
<dbReference type="PANTHER" id="PTHR23407">
    <property type="entry name" value="ATPASE INHIBITOR/5-FORMYLTETRAHYDROFOLATE CYCLO-LIGASE"/>
    <property type="match status" value="1"/>
</dbReference>
<feature type="binding site" evidence="4">
    <location>
        <position position="60"/>
    </location>
    <ligand>
        <name>substrate</name>
    </ligand>
</feature>
<dbReference type="GO" id="GO:0009396">
    <property type="term" value="P:folic acid-containing compound biosynthetic process"/>
    <property type="evidence" value="ECO:0007669"/>
    <property type="project" value="TreeGrafter"/>
</dbReference>
<dbReference type="SUPFAM" id="SSF100950">
    <property type="entry name" value="NagB/RpiA/CoA transferase-like"/>
    <property type="match status" value="1"/>
</dbReference>
<evidence type="ECO:0000313" key="7">
    <source>
        <dbReference type="EMBL" id="RSU04165.1"/>
    </source>
</evidence>
<evidence type="ECO:0000313" key="9">
    <source>
        <dbReference type="Proteomes" id="UP000521358"/>
    </source>
</evidence>
<comment type="similarity">
    <text evidence="1 5">Belongs to the 5-formyltetrahydrofolate cyclo-ligase family.</text>
</comment>
<evidence type="ECO:0000313" key="6">
    <source>
        <dbReference type="EMBL" id="NKC69122.1"/>
    </source>
</evidence>